<organism evidence="9">
    <name type="scientific">Gongylonema pulchrum</name>
    <dbReference type="NCBI Taxonomy" id="637853"/>
    <lineage>
        <taxon>Eukaryota</taxon>
        <taxon>Metazoa</taxon>
        <taxon>Ecdysozoa</taxon>
        <taxon>Nematoda</taxon>
        <taxon>Chromadorea</taxon>
        <taxon>Rhabditida</taxon>
        <taxon>Spirurina</taxon>
        <taxon>Spiruromorpha</taxon>
        <taxon>Spiruroidea</taxon>
        <taxon>Gongylonematidae</taxon>
        <taxon>Gongylonema</taxon>
    </lineage>
</organism>
<evidence type="ECO:0000313" key="7">
    <source>
        <dbReference type="EMBL" id="VDK71515.1"/>
    </source>
</evidence>
<keyword evidence="8" id="KW-1185">Reference proteome</keyword>
<dbReference type="PANTHER" id="PTHR10736">
    <property type="entry name" value="BESTROPHIN"/>
    <property type="match status" value="1"/>
</dbReference>
<evidence type="ECO:0000256" key="3">
    <source>
        <dbReference type="ARBA" id="ARBA00022989"/>
    </source>
</evidence>
<keyword evidence="6" id="KW-1003">Cell membrane</keyword>
<reference evidence="7 8" key="2">
    <citation type="submission" date="2018-11" db="EMBL/GenBank/DDBJ databases">
        <authorList>
            <consortium name="Pathogen Informatics"/>
        </authorList>
    </citation>
    <scope>NUCLEOTIDE SEQUENCE [LARGE SCALE GENOMIC DNA]</scope>
</reference>
<dbReference type="InterPro" id="IPR000615">
    <property type="entry name" value="Bestrophin"/>
</dbReference>
<dbReference type="WBParaSite" id="GPUH_0000938601-mRNA-1">
    <property type="protein sequence ID" value="GPUH_0000938601-mRNA-1"/>
    <property type="gene ID" value="GPUH_0000938601"/>
</dbReference>
<dbReference type="GO" id="GO:0005254">
    <property type="term" value="F:chloride channel activity"/>
    <property type="evidence" value="ECO:0007669"/>
    <property type="project" value="UniProtKB-KW"/>
</dbReference>
<dbReference type="AlphaFoldDB" id="A0A183DKY4"/>
<keyword evidence="3" id="KW-1133">Transmembrane helix</keyword>
<keyword evidence="6" id="KW-0407">Ion channel</keyword>
<accession>A0A183DKY4</accession>
<keyword evidence="6" id="KW-0813">Transport</keyword>
<dbReference type="InterPro" id="IPR021134">
    <property type="entry name" value="Bestrophin-like"/>
</dbReference>
<keyword evidence="6" id="KW-0406">Ion transport</keyword>
<sequence>MHIPFMSMCQFIFYMGWMKVAEVIMNPFGDDDDDLEINWLIDRNLQVGMTIADETWEPQLIKDQYWMVKTAEPMYSVDAVKERYNPQVGSVSNIKWAFTLAISISDLDPYLFDFYFQFYFKVIV</sequence>
<evidence type="ECO:0000256" key="4">
    <source>
        <dbReference type="ARBA" id="ARBA00023136"/>
    </source>
</evidence>
<dbReference type="EMBL" id="UYRT01030440">
    <property type="protein sequence ID" value="VDK71515.1"/>
    <property type="molecule type" value="Genomic_DNA"/>
</dbReference>
<protein>
    <recommendedName>
        <fullName evidence="6">Bestrophin homolog</fullName>
    </recommendedName>
</protein>
<evidence type="ECO:0000256" key="6">
    <source>
        <dbReference type="RuleBase" id="RU363126"/>
    </source>
</evidence>
<keyword evidence="2" id="KW-0812">Transmembrane</keyword>
<comment type="similarity">
    <text evidence="5 6">Belongs to the anion channel-forming bestrophin (TC 1.A.46) family. Calcium-sensitive chloride channel subfamily.</text>
</comment>
<dbReference type="PANTHER" id="PTHR10736:SF0">
    <property type="entry name" value="BESTROPHIN HOMOLOG"/>
    <property type="match status" value="1"/>
</dbReference>
<evidence type="ECO:0000313" key="8">
    <source>
        <dbReference type="Proteomes" id="UP000271098"/>
    </source>
</evidence>
<keyword evidence="4" id="KW-0472">Membrane</keyword>
<reference evidence="9" key="1">
    <citation type="submission" date="2016-06" db="UniProtKB">
        <authorList>
            <consortium name="WormBaseParasite"/>
        </authorList>
    </citation>
    <scope>IDENTIFICATION</scope>
</reference>
<name>A0A183DKY4_9BILA</name>
<evidence type="ECO:0000256" key="5">
    <source>
        <dbReference type="ARBA" id="ARBA00034769"/>
    </source>
</evidence>
<keyword evidence="6" id="KW-0868">Chloride</keyword>
<comment type="subcellular location">
    <subcellularLocation>
        <location evidence="6">Cell membrane</location>
        <topology evidence="6">Multi-pass membrane protein</topology>
    </subcellularLocation>
    <subcellularLocation>
        <location evidence="1">Membrane</location>
    </subcellularLocation>
</comment>
<evidence type="ECO:0000256" key="2">
    <source>
        <dbReference type="ARBA" id="ARBA00022692"/>
    </source>
</evidence>
<proteinExistence type="inferred from homology"/>
<dbReference type="Pfam" id="PF01062">
    <property type="entry name" value="Bestrophin"/>
    <property type="match status" value="1"/>
</dbReference>
<keyword evidence="6" id="KW-0869">Chloride channel</keyword>
<evidence type="ECO:0000256" key="1">
    <source>
        <dbReference type="ARBA" id="ARBA00004370"/>
    </source>
</evidence>
<comment type="function">
    <text evidence="6">Forms chloride channels.</text>
</comment>
<dbReference type="GO" id="GO:0005886">
    <property type="term" value="C:plasma membrane"/>
    <property type="evidence" value="ECO:0007669"/>
    <property type="project" value="UniProtKB-SubCell"/>
</dbReference>
<dbReference type="OrthoDB" id="201595at2759"/>
<gene>
    <name evidence="7" type="ORF">GPUH_LOCUS9374</name>
</gene>
<evidence type="ECO:0000313" key="9">
    <source>
        <dbReference type="WBParaSite" id="GPUH_0000938601-mRNA-1"/>
    </source>
</evidence>
<dbReference type="Proteomes" id="UP000271098">
    <property type="component" value="Unassembled WGS sequence"/>
</dbReference>
<dbReference type="GO" id="GO:0034707">
    <property type="term" value="C:chloride channel complex"/>
    <property type="evidence" value="ECO:0007669"/>
    <property type="project" value="UniProtKB-KW"/>
</dbReference>